<dbReference type="InterPro" id="IPR046219">
    <property type="entry name" value="DUF6252"/>
</dbReference>
<dbReference type="Proteomes" id="UP000031760">
    <property type="component" value="Chromosome"/>
</dbReference>
<protein>
    <submittedName>
        <fullName evidence="1">Uncharacterized protein</fullName>
    </submittedName>
</protein>
<dbReference type="AlphaFoldDB" id="W8VW91"/>
<dbReference type="STRING" id="1454201.NMS_0538"/>
<keyword evidence="2" id="KW-1185">Reference proteome</keyword>
<dbReference type="PROSITE" id="PS51257">
    <property type="entry name" value="PROKAR_LIPOPROTEIN"/>
    <property type="match status" value="1"/>
</dbReference>
<accession>W8VW91</accession>
<evidence type="ECO:0000313" key="1">
    <source>
        <dbReference type="EMBL" id="BAO54547.1"/>
    </source>
</evidence>
<proteinExistence type="predicted"/>
<dbReference type="OrthoDB" id="1143428at2"/>
<sequence length="270" mass="28001">MNKLLLLIVLLSIAFTGCEENIDKINSPALQASRNGEFFGATKTSVTNNTDGTITIGGENPLETLQIRLTSATPGFYELGSGQANEAIYTFNGEQQFSTRTGNGAGSVILDAGSPDGTVTGNFSFVSYTPGATDTLTMRKGVIYRVPFGTEVGSDRVNDLKALINGTALNPSSVSATKGPGTIVIQAANGNNTLLLSFPEAVTVGSYNFSATGMYRATYSSGGTNADAISGTLDVSIVNRAAGRYSGLFKFESGPPGNVVVTQGSFTITL</sequence>
<organism evidence="1 2">
    <name type="scientific">Nonlabens marinus S1-08</name>
    <dbReference type="NCBI Taxonomy" id="1454201"/>
    <lineage>
        <taxon>Bacteria</taxon>
        <taxon>Pseudomonadati</taxon>
        <taxon>Bacteroidota</taxon>
        <taxon>Flavobacteriia</taxon>
        <taxon>Flavobacteriales</taxon>
        <taxon>Flavobacteriaceae</taxon>
        <taxon>Nonlabens</taxon>
    </lineage>
</organism>
<gene>
    <name evidence="1" type="ORF">NMS_0538</name>
</gene>
<dbReference type="HOGENOM" id="CLU_1029475_0_0_10"/>
<reference evidence="1 2" key="1">
    <citation type="journal article" date="2014" name="Proc. Natl. Acad. Sci. U.S.A.">
        <title>Functional characterization of flavobacteria rhodopsins reveals a unique class of light-driven chloride pump in bacteria.</title>
        <authorList>
            <person name="Yoshizawa S."/>
            <person name="Kumagai Y."/>
            <person name="Kim H."/>
            <person name="Ogura Y."/>
            <person name="Hayashi T."/>
            <person name="Iwasaki W."/>
            <person name="DeLong E.F."/>
            <person name="Kogure K."/>
        </authorList>
    </citation>
    <scope>NUCLEOTIDE SEQUENCE [LARGE SCALE GENOMIC DNA]</scope>
    <source>
        <strain evidence="1 2">S1-08</strain>
    </source>
</reference>
<dbReference type="EMBL" id="AP014548">
    <property type="protein sequence ID" value="BAO54547.1"/>
    <property type="molecule type" value="Genomic_DNA"/>
</dbReference>
<name>W8VW91_9FLAO</name>
<dbReference type="RefSeq" id="WP_041495262.1">
    <property type="nucleotide sequence ID" value="NZ_AP014548.1"/>
</dbReference>
<evidence type="ECO:0000313" key="2">
    <source>
        <dbReference type="Proteomes" id="UP000031760"/>
    </source>
</evidence>
<dbReference type="Pfam" id="PF19765">
    <property type="entry name" value="DUF6252"/>
    <property type="match status" value="2"/>
</dbReference>
<dbReference type="KEGG" id="nmf:NMS_0538"/>